<feature type="region of interest" description="Disordered" evidence="3">
    <location>
        <begin position="664"/>
        <end position="760"/>
    </location>
</feature>
<dbReference type="GO" id="GO:0072583">
    <property type="term" value="P:clathrin-dependent endocytosis"/>
    <property type="evidence" value="ECO:0007669"/>
    <property type="project" value="TreeGrafter"/>
</dbReference>
<keyword evidence="1 2" id="KW-0175">Coiled coil</keyword>
<dbReference type="AlphaFoldDB" id="A0A8X8YKH7"/>
<evidence type="ECO:0000256" key="2">
    <source>
        <dbReference type="SAM" id="Coils"/>
    </source>
</evidence>
<feature type="compositionally biased region" description="Basic and acidic residues" evidence="3">
    <location>
        <begin position="664"/>
        <end position="688"/>
    </location>
</feature>
<feature type="region of interest" description="Disordered" evidence="3">
    <location>
        <begin position="125"/>
        <end position="147"/>
    </location>
</feature>
<proteinExistence type="predicted"/>
<evidence type="ECO:0000256" key="3">
    <source>
        <dbReference type="SAM" id="MobiDB-lite"/>
    </source>
</evidence>
<feature type="compositionally biased region" description="Polar residues" evidence="3">
    <location>
        <begin position="446"/>
        <end position="459"/>
    </location>
</feature>
<comment type="caution">
    <text evidence="4">The sequence shown here is derived from an EMBL/GenBank/DDBJ whole genome shotgun (WGS) entry which is preliminary data.</text>
</comment>
<feature type="region of interest" description="Disordered" evidence="3">
    <location>
        <begin position="371"/>
        <end position="459"/>
    </location>
</feature>
<sequence length="957" mass="105739">MDDLDIMARDFGFGKSKPMRSAQFSEVFGEPAKFTPSSQHSSMGEIDYNSMFTSEANNSSSRKTTSSAPVYDKPVYDDDIFEGLPGLKSSSPTSAVRFDNDVFAGNQNRDYNHLLGNFGRSEQAKENKNIVGNGAKSKSNSSSKGYDDLLAGFGSAPSAASNRRKEILIYFLRNLKISPFTSENRTESDLLSVPVGGSKHGSARDETVSAQDCSSSRVFSDPLEEISKHGKSSKTRAEASSGGSRGFEDLNPLNSFGKPAQSFSRGKDTGGKEGSPSRSASPQFVSTREKIGSSSSRYSESNMETKSPLDNFQEPPLFDMPKFSTDFQKSFDQTAQYFETSSHIDASPPSSGLGQQSDVVWLTVSEIPLFTQPTAAPPPSRPPPPIPHHKLRAETVSSYSSSKKKGGKFPSPPNHRQYSQSPKTSRPVTKGQQLSQFGELDDFAQGGSQNGLDGSVNIHSTEDTNAFSAAADASAAAMKEAMEKAEAKFRHAKEVREREYAKTARYKESVQLEKDEQDSQERNLRDINDILERERKQKEEEEREKIRLQRERERSMEIEREKGRQAVERANREARGRAAVHAREKQAAEAHLRAEKAAVEKVSAEARGRAEKVAVQRVQAEARERAAAVARGRAEKAAAEARERATAAETKDKELREKAFAVRAEVEARRRAERAAVDRAATEARERAAAAASATMMNQQRNDDDLESIFGMGRANSAPKARENSTNPFSSQQYQNKGGAQSGKRTSSNGASSNIKKVSSTSNIVDDLSSVFGAPSAGEFQEVGGETEERRQARLERHQRTQERAAKAVAEKNQRDLQAQMEQEERHRMAATLDIEIKRWAAGKEGNLRALLSSLQYVLWPECGWQPVSLTDLIVGASVKKAYRKATLCIHPDKMQQKGATLQQKYITEKVFDLLKVVSSFLHHCDCQLKLSFYAELRFQSASLNKMLYVSFTQPQL</sequence>
<feature type="compositionally biased region" description="Polar residues" evidence="3">
    <location>
        <begin position="276"/>
        <end position="286"/>
    </location>
</feature>
<feature type="coiled-coil region" evidence="2">
    <location>
        <begin position="631"/>
        <end position="658"/>
    </location>
</feature>
<feature type="compositionally biased region" description="Basic and acidic residues" evidence="3">
    <location>
        <begin position="787"/>
        <end position="812"/>
    </location>
</feature>
<accession>A0A8X8YKH7</accession>
<name>A0A8X8YKH7_SALSN</name>
<reference evidence="4" key="1">
    <citation type="submission" date="2018-01" db="EMBL/GenBank/DDBJ databases">
        <authorList>
            <person name="Mao J.F."/>
        </authorList>
    </citation>
    <scope>NUCLEOTIDE SEQUENCE</scope>
    <source>
        <strain evidence="4">Huo1</strain>
        <tissue evidence="4">Leaf</tissue>
    </source>
</reference>
<evidence type="ECO:0000313" key="5">
    <source>
        <dbReference type="Proteomes" id="UP000298416"/>
    </source>
</evidence>
<organism evidence="4">
    <name type="scientific">Salvia splendens</name>
    <name type="common">Scarlet sage</name>
    <dbReference type="NCBI Taxonomy" id="180675"/>
    <lineage>
        <taxon>Eukaryota</taxon>
        <taxon>Viridiplantae</taxon>
        <taxon>Streptophyta</taxon>
        <taxon>Embryophyta</taxon>
        <taxon>Tracheophyta</taxon>
        <taxon>Spermatophyta</taxon>
        <taxon>Magnoliopsida</taxon>
        <taxon>eudicotyledons</taxon>
        <taxon>Gunneridae</taxon>
        <taxon>Pentapetalae</taxon>
        <taxon>asterids</taxon>
        <taxon>lamiids</taxon>
        <taxon>Lamiales</taxon>
        <taxon>Lamiaceae</taxon>
        <taxon>Nepetoideae</taxon>
        <taxon>Mentheae</taxon>
        <taxon>Salviinae</taxon>
        <taxon>Salvia</taxon>
        <taxon>Salvia subgen. Calosphace</taxon>
        <taxon>core Calosphace</taxon>
    </lineage>
</organism>
<feature type="compositionally biased region" description="Low complexity" evidence="3">
    <location>
        <begin position="132"/>
        <end position="144"/>
    </location>
</feature>
<feature type="compositionally biased region" description="Pro residues" evidence="3">
    <location>
        <begin position="375"/>
        <end position="386"/>
    </location>
</feature>
<dbReference type="PANTHER" id="PTHR23172:SF19">
    <property type="entry name" value="J DOMAIN-CONTAINING PROTEIN"/>
    <property type="match status" value="1"/>
</dbReference>
<feature type="compositionally biased region" description="Polar residues" evidence="3">
    <location>
        <begin position="724"/>
        <end position="760"/>
    </location>
</feature>
<feature type="region of interest" description="Disordered" evidence="3">
    <location>
        <begin position="496"/>
        <end position="586"/>
    </location>
</feature>
<dbReference type="GO" id="GO:0030276">
    <property type="term" value="F:clathrin binding"/>
    <property type="evidence" value="ECO:0007669"/>
    <property type="project" value="TreeGrafter"/>
</dbReference>
<evidence type="ECO:0000313" key="4">
    <source>
        <dbReference type="EMBL" id="KAG6433504.1"/>
    </source>
</evidence>
<dbReference type="GO" id="GO:0031982">
    <property type="term" value="C:vesicle"/>
    <property type="evidence" value="ECO:0007669"/>
    <property type="project" value="TreeGrafter"/>
</dbReference>
<dbReference type="GO" id="GO:0005737">
    <property type="term" value="C:cytoplasm"/>
    <property type="evidence" value="ECO:0007669"/>
    <property type="project" value="TreeGrafter"/>
</dbReference>
<feature type="region of interest" description="Disordered" evidence="3">
    <location>
        <begin position="183"/>
        <end position="324"/>
    </location>
</feature>
<gene>
    <name evidence="4" type="ORF">SASPL_105118</name>
</gene>
<dbReference type="InterPro" id="IPR036869">
    <property type="entry name" value="J_dom_sf"/>
</dbReference>
<reference evidence="4" key="2">
    <citation type="submission" date="2020-08" db="EMBL/GenBank/DDBJ databases">
        <title>Plant Genome Project.</title>
        <authorList>
            <person name="Zhang R.-G."/>
        </authorList>
    </citation>
    <scope>NUCLEOTIDE SEQUENCE</scope>
    <source>
        <strain evidence="4">Huo1</strain>
        <tissue evidence="4">Leaf</tissue>
    </source>
</reference>
<dbReference type="FunFam" id="1.10.287.110:FF:000009">
    <property type="entry name" value="Auxilin-related protein 1"/>
    <property type="match status" value="1"/>
</dbReference>
<feature type="region of interest" description="Disordered" evidence="3">
    <location>
        <begin position="775"/>
        <end position="812"/>
    </location>
</feature>
<protein>
    <submittedName>
        <fullName evidence="4">Uncharacterized protein</fullName>
    </submittedName>
</protein>
<dbReference type="Proteomes" id="UP000298416">
    <property type="component" value="Unassembled WGS sequence"/>
</dbReference>
<dbReference type="Gene3D" id="1.10.287.110">
    <property type="entry name" value="DnaJ domain"/>
    <property type="match status" value="1"/>
</dbReference>
<dbReference type="GO" id="GO:0072318">
    <property type="term" value="P:clathrin coat disassembly"/>
    <property type="evidence" value="ECO:0007669"/>
    <property type="project" value="TreeGrafter"/>
</dbReference>
<feature type="compositionally biased region" description="Polar residues" evidence="3">
    <location>
        <begin position="208"/>
        <end position="218"/>
    </location>
</feature>
<dbReference type="SUPFAM" id="SSF46565">
    <property type="entry name" value="Chaperone J-domain"/>
    <property type="match status" value="1"/>
</dbReference>
<evidence type="ECO:0000256" key="1">
    <source>
        <dbReference type="ARBA" id="ARBA00023054"/>
    </source>
</evidence>
<dbReference type="EMBL" id="PNBA02000002">
    <property type="protein sequence ID" value="KAG6433504.1"/>
    <property type="molecule type" value="Genomic_DNA"/>
</dbReference>
<dbReference type="PANTHER" id="PTHR23172">
    <property type="entry name" value="AUXILIN/CYCLIN G-ASSOCIATED KINASE-RELATED"/>
    <property type="match status" value="1"/>
</dbReference>
<feature type="compositionally biased region" description="Polar residues" evidence="3">
    <location>
        <begin position="414"/>
        <end position="436"/>
    </location>
</feature>
<keyword evidence="5" id="KW-1185">Reference proteome</keyword>